<dbReference type="EMBL" id="SSTD01007940">
    <property type="protein sequence ID" value="TYK17962.1"/>
    <property type="molecule type" value="Genomic_DNA"/>
</dbReference>
<evidence type="ECO:0008006" key="5">
    <source>
        <dbReference type="Google" id="ProtNLM"/>
    </source>
</evidence>
<evidence type="ECO:0000313" key="3">
    <source>
        <dbReference type="Proteomes" id="UP000321393"/>
    </source>
</evidence>
<evidence type="ECO:0000313" key="1">
    <source>
        <dbReference type="EMBL" id="KAA0042026.1"/>
    </source>
</evidence>
<dbReference type="Proteomes" id="UP000321947">
    <property type="component" value="Unassembled WGS sequence"/>
</dbReference>
<organism evidence="1 3">
    <name type="scientific">Cucumis melo var. makuwa</name>
    <name type="common">Oriental melon</name>
    <dbReference type="NCBI Taxonomy" id="1194695"/>
    <lineage>
        <taxon>Eukaryota</taxon>
        <taxon>Viridiplantae</taxon>
        <taxon>Streptophyta</taxon>
        <taxon>Embryophyta</taxon>
        <taxon>Tracheophyta</taxon>
        <taxon>Spermatophyta</taxon>
        <taxon>Magnoliopsida</taxon>
        <taxon>eudicotyledons</taxon>
        <taxon>Gunneridae</taxon>
        <taxon>Pentapetalae</taxon>
        <taxon>rosids</taxon>
        <taxon>fabids</taxon>
        <taxon>Cucurbitales</taxon>
        <taxon>Cucurbitaceae</taxon>
        <taxon>Benincaseae</taxon>
        <taxon>Cucumis</taxon>
    </lineage>
</organism>
<accession>A0A5A7TJ60</accession>
<proteinExistence type="predicted"/>
<sequence>MVTETINVVVNDFEHIYKRTSDDDELAPKVTMVPEATVADIPIVDTSINSFEDDSKSTSKGVTVEEAQLIPSSYV</sequence>
<evidence type="ECO:0000313" key="2">
    <source>
        <dbReference type="EMBL" id="TYK17962.1"/>
    </source>
</evidence>
<gene>
    <name evidence="2" type="ORF">E5676_scaffold306G002670</name>
    <name evidence="1" type="ORF">E6C27_scaffold67G004780</name>
</gene>
<dbReference type="AlphaFoldDB" id="A0A5A7TJ60"/>
<reference evidence="3 4" key="1">
    <citation type="submission" date="2019-08" db="EMBL/GenBank/DDBJ databases">
        <title>Draft genome sequences of two oriental melons (Cucumis melo L. var makuwa).</title>
        <authorList>
            <person name="Kwon S.-Y."/>
        </authorList>
    </citation>
    <scope>NUCLEOTIDE SEQUENCE [LARGE SCALE GENOMIC DNA]</scope>
    <source>
        <strain evidence="4">cv. Chang Bougi</strain>
        <strain evidence="3">cv. SW 3</strain>
        <tissue evidence="1">Leaf</tissue>
    </source>
</reference>
<evidence type="ECO:0000313" key="4">
    <source>
        <dbReference type="Proteomes" id="UP000321947"/>
    </source>
</evidence>
<protein>
    <recommendedName>
        <fullName evidence="5">Envelope-like protein</fullName>
    </recommendedName>
</protein>
<dbReference type="OrthoDB" id="1751476at2759"/>
<name>A0A5A7TJ60_CUCMM</name>
<dbReference type="Proteomes" id="UP000321393">
    <property type="component" value="Unassembled WGS sequence"/>
</dbReference>
<comment type="caution">
    <text evidence="1">The sequence shown here is derived from an EMBL/GenBank/DDBJ whole genome shotgun (WGS) entry which is preliminary data.</text>
</comment>
<dbReference type="EMBL" id="SSTE01016227">
    <property type="protein sequence ID" value="KAA0042026.1"/>
    <property type="molecule type" value="Genomic_DNA"/>
</dbReference>